<dbReference type="GO" id="GO:0000393">
    <property type="term" value="P:spliceosomal conformational changes to generate catalytic conformation"/>
    <property type="evidence" value="ECO:0007669"/>
    <property type="project" value="EnsemblFungi"/>
</dbReference>
<dbReference type="PRINTS" id="PR00320">
    <property type="entry name" value="GPROTEINBRPT"/>
</dbReference>
<dbReference type="InterPro" id="IPR015943">
    <property type="entry name" value="WD40/YVTN_repeat-like_dom_sf"/>
</dbReference>
<dbReference type="PANTHER" id="PTHR19846">
    <property type="entry name" value="WD40 REPEAT PROTEIN"/>
    <property type="match status" value="1"/>
</dbReference>
<dbReference type="GO" id="GO:0034247">
    <property type="term" value="P:snoRNA splicing"/>
    <property type="evidence" value="ECO:0007669"/>
    <property type="project" value="EnsemblFungi"/>
</dbReference>
<dbReference type="PROSITE" id="PS00678">
    <property type="entry name" value="WD_REPEATS_1"/>
    <property type="match status" value="3"/>
</dbReference>
<dbReference type="STRING" id="1071381.G8BY47"/>
<name>G8BY47_TETPH</name>
<feature type="repeat" description="WD" evidence="3">
    <location>
        <begin position="355"/>
        <end position="396"/>
    </location>
</feature>
<feature type="repeat" description="WD" evidence="3">
    <location>
        <begin position="271"/>
        <end position="312"/>
    </location>
</feature>
<dbReference type="GO" id="GO:0046540">
    <property type="term" value="C:U4/U6 x U5 tri-snRNP complex"/>
    <property type="evidence" value="ECO:0007669"/>
    <property type="project" value="EnsemblFungi"/>
</dbReference>
<dbReference type="InterPro" id="IPR001680">
    <property type="entry name" value="WD40_rpt"/>
</dbReference>
<dbReference type="PROSITE" id="PS50294">
    <property type="entry name" value="WD_REPEATS_REGION"/>
    <property type="match status" value="4"/>
</dbReference>
<dbReference type="RefSeq" id="XP_003687259.1">
    <property type="nucleotide sequence ID" value="XM_003687211.1"/>
</dbReference>
<gene>
    <name evidence="4" type="primary">TPHA0I03240</name>
    <name evidence="4" type="ordered locus">TPHA_0I03240</name>
</gene>
<evidence type="ECO:0000256" key="3">
    <source>
        <dbReference type="PROSITE-ProRule" id="PRU00221"/>
    </source>
</evidence>
<reference evidence="4 5" key="1">
    <citation type="journal article" date="2011" name="Proc. Natl. Acad. Sci. U.S.A.">
        <title>Evolutionary erosion of yeast sex chromosomes by mating-type switching accidents.</title>
        <authorList>
            <person name="Gordon J.L."/>
            <person name="Armisen D."/>
            <person name="Proux-Wera E."/>
            <person name="Oheigeartaigh S.S."/>
            <person name="Byrne K.P."/>
            <person name="Wolfe K.H."/>
        </authorList>
    </citation>
    <scope>NUCLEOTIDE SEQUENCE [LARGE SCALE GENOMIC DNA]</scope>
    <source>
        <strain evidence="5">ATCC 24235 / CBS 4417 / NBRC 1672 / NRRL Y-8282 / UCD 70-5</strain>
    </source>
</reference>
<dbReference type="InterPro" id="IPR020472">
    <property type="entry name" value="WD40_PAC1"/>
</dbReference>
<dbReference type="OrthoDB" id="540662at2759"/>
<evidence type="ECO:0000313" key="4">
    <source>
        <dbReference type="EMBL" id="CCE64825.1"/>
    </source>
</evidence>
<evidence type="ECO:0000313" key="5">
    <source>
        <dbReference type="Proteomes" id="UP000005666"/>
    </source>
</evidence>
<dbReference type="FunFam" id="2.130.10.10:FF:000411">
    <property type="entry name" value="U4/U6 small nuclear ribonucleoprotein Prp4"/>
    <property type="match status" value="1"/>
</dbReference>
<keyword evidence="5" id="KW-1185">Reference proteome</keyword>
<sequence>MEEKKGILLEDLEIDLDHIPISNQDKTSINDKLSKIKIQRHGRIFDIPTDDIQIMEILKRLGVEGTLPNENARLRRERLIGIISDDLTLFKKFEGHMKELDTTNANNTLSDDDGDEEEEEEFYTVADDDLIKARKLILQYSITNSMKRIKLEKELANNFNWKNVLASKRNLKTGLKRYELTGSQVIAERPVSVVKLAPQSKLLASGSWDGAISIVDNMNLERKTHFQAAHVGKIGGIEWSNDEAYLFTGGEDCLVKVFGYEKNDLTSIDTLKGHQGRVSDVKLHPLGKYLGSSSFDNTWRLWDIEKKKEILLQEGHSKEIFSLAFHTDGSLTATAGFDSIGMIWDLRSGKNIMNLIGHAKPIYSLDWAPNGYQLATGSGDGTIKIWDLRNKESNCASIFAHKNLVTSVQYEKNNGGFVFSAGYDKLIKIHDSKTYESVATLEGHTEKILTLDTSPISNLIVSSGWDRTVKIWDNDNI</sequence>
<keyword evidence="2" id="KW-0677">Repeat</keyword>
<dbReference type="InterPro" id="IPR019775">
    <property type="entry name" value="WD40_repeat_CS"/>
</dbReference>
<dbReference type="SUPFAM" id="SSF50978">
    <property type="entry name" value="WD40 repeat-like"/>
    <property type="match status" value="1"/>
</dbReference>
<dbReference type="KEGG" id="tpf:TPHA_0I03240"/>
<accession>G8BY47</accession>
<dbReference type="CDD" id="cd00200">
    <property type="entry name" value="WD40"/>
    <property type="match status" value="1"/>
</dbReference>
<dbReference type="GO" id="GO:0017070">
    <property type="term" value="F:U6 snRNA binding"/>
    <property type="evidence" value="ECO:0007669"/>
    <property type="project" value="TreeGrafter"/>
</dbReference>
<dbReference type="PROSITE" id="PS50082">
    <property type="entry name" value="WD_REPEATS_2"/>
    <property type="match status" value="4"/>
</dbReference>
<proteinExistence type="predicted"/>
<dbReference type="EMBL" id="HE612864">
    <property type="protein sequence ID" value="CCE64825.1"/>
    <property type="molecule type" value="Genomic_DNA"/>
</dbReference>
<dbReference type="GeneID" id="11532857"/>
<dbReference type="Proteomes" id="UP000005666">
    <property type="component" value="Chromosome 9"/>
</dbReference>
<dbReference type="OMA" id="LNEPICY"/>
<dbReference type="SMART" id="SM00320">
    <property type="entry name" value="WD40"/>
    <property type="match status" value="7"/>
</dbReference>
<dbReference type="GO" id="GO:0030621">
    <property type="term" value="F:U4 snRNA binding"/>
    <property type="evidence" value="ECO:0007669"/>
    <property type="project" value="TreeGrafter"/>
</dbReference>
<dbReference type="InterPro" id="IPR036322">
    <property type="entry name" value="WD40_repeat_dom_sf"/>
</dbReference>
<dbReference type="eggNOG" id="KOG0272">
    <property type="taxonomic scope" value="Eukaryota"/>
</dbReference>
<dbReference type="AlphaFoldDB" id="G8BY47"/>
<feature type="repeat" description="WD" evidence="3">
    <location>
        <begin position="313"/>
        <end position="354"/>
    </location>
</feature>
<keyword evidence="1 3" id="KW-0853">WD repeat</keyword>
<dbReference type="Pfam" id="PF00400">
    <property type="entry name" value="WD40"/>
    <property type="match status" value="7"/>
</dbReference>
<dbReference type="Gene3D" id="2.130.10.10">
    <property type="entry name" value="YVTN repeat-like/Quinoprotein amine dehydrogenase"/>
    <property type="match status" value="3"/>
</dbReference>
<protein>
    <submittedName>
        <fullName evidence="4">Uncharacterized protein</fullName>
    </submittedName>
</protein>
<feature type="repeat" description="WD" evidence="3">
    <location>
        <begin position="441"/>
        <end position="477"/>
    </location>
</feature>
<dbReference type="HOGENOM" id="CLU_000288_57_20_1"/>
<evidence type="ECO:0000256" key="2">
    <source>
        <dbReference type="ARBA" id="ARBA00022737"/>
    </source>
</evidence>
<evidence type="ECO:0000256" key="1">
    <source>
        <dbReference type="ARBA" id="ARBA00022574"/>
    </source>
</evidence>
<dbReference type="PANTHER" id="PTHR19846:SF0">
    <property type="entry name" value="PRE-MRNA PROCESSING FACTOR 4"/>
    <property type="match status" value="1"/>
</dbReference>
<organism evidence="4 5">
    <name type="scientific">Tetrapisispora phaffii (strain ATCC 24235 / CBS 4417 / NBRC 1672 / NRRL Y-8282 / UCD 70-5)</name>
    <name type="common">Yeast</name>
    <name type="synonym">Fabospora phaffii</name>
    <dbReference type="NCBI Taxonomy" id="1071381"/>
    <lineage>
        <taxon>Eukaryota</taxon>
        <taxon>Fungi</taxon>
        <taxon>Dikarya</taxon>
        <taxon>Ascomycota</taxon>
        <taxon>Saccharomycotina</taxon>
        <taxon>Saccharomycetes</taxon>
        <taxon>Saccharomycetales</taxon>
        <taxon>Saccharomycetaceae</taxon>
        <taxon>Tetrapisispora</taxon>
    </lineage>
</organism>